<evidence type="ECO:0000256" key="1">
    <source>
        <dbReference type="SAM" id="MobiDB-lite"/>
    </source>
</evidence>
<proteinExistence type="predicted"/>
<accession>S8B5B2</accession>
<reference evidence="2 3" key="1">
    <citation type="journal article" date="2013" name="PLoS ONE">
        <title>Genomic and secretomic analyses reveal unique features of the lignocellulolytic enzyme system of Penicillium decumbens.</title>
        <authorList>
            <person name="Liu G."/>
            <person name="Zhang L."/>
            <person name="Wei X."/>
            <person name="Zou G."/>
            <person name="Qin Y."/>
            <person name="Ma L."/>
            <person name="Li J."/>
            <person name="Zheng H."/>
            <person name="Wang S."/>
            <person name="Wang C."/>
            <person name="Xun L."/>
            <person name="Zhao G.-P."/>
            <person name="Zhou Z."/>
            <person name="Qu Y."/>
        </authorList>
    </citation>
    <scope>NUCLEOTIDE SEQUENCE [LARGE SCALE GENOMIC DNA]</scope>
    <source>
        <strain evidence="3">114-2 / CGMCC 5302</strain>
    </source>
</reference>
<gene>
    <name evidence="2" type="ORF">PDE_04707</name>
</gene>
<name>S8B5B2_PENO1</name>
<dbReference type="EMBL" id="KB644412">
    <property type="protein sequence ID" value="EPS29757.1"/>
    <property type="molecule type" value="Genomic_DNA"/>
</dbReference>
<evidence type="ECO:0000313" key="2">
    <source>
        <dbReference type="EMBL" id="EPS29757.1"/>
    </source>
</evidence>
<dbReference type="Proteomes" id="UP000019376">
    <property type="component" value="Unassembled WGS sequence"/>
</dbReference>
<keyword evidence="3" id="KW-1185">Reference proteome</keyword>
<dbReference type="AlphaFoldDB" id="S8B5B2"/>
<dbReference type="STRING" id="933388.S8B5B2"/>
<dbReference type="HOGENOM" id="CLU_007381_1_0_1"/>
<feature type="compositionally biased region" description="Polar residues" evidence="1">
    <location>
        <begin position="1070"/>
        <end position="1081"/>
    </location>
</feature>
<evidence type="ECO:0000313" key="3">
    <source>
        <dbReference type="Proteomes" id="UP000019376"/>
    </source>
</evidence>
<dbReference type="PhylomeDB" id="S8B5B2"/>
<sequence length="1081" mass="122114">MRRCLRSGQLLRVGRVPILPRSAVTSLSVPRSQHRFTSTVDRRTLTDDEYQLLYSYNGPPSVPLDSSEKVVCANWVPILQKCALPRPPKPQTHIVHVKPKQQVKPLFEHEKELRRSHALMGYLWLARTNFDLDLLGHIGFELQQWPTVHGYLTQLVDAFETLIPYMASRNSFEGFNWAVGGLSLDELTARDFKRPSDSMKPNPPADIVPLDLLTQRPIARDLADRFLGEVLLNLGMLVLRAADSSRQEANLAMSQTFRILARLHHLGLISDRVYQYPRNDPSQVSFRPPGLNLLSSHIMSVLSDAAWLEHEAALAIAAKEAGEEPPFLPFKVGVRELGPEVWFELILWCCVEHGFTKQGAWLVKEMNKRTGDQVWKIESWSPLVRDLDIVRETNISTESAWRRPGDTHTPKTSKRSDKPPFHGLGKRTISAEVVASLRSGLVNKAYNGVGFHGATPSDILQASAPLNDLLEPAITPDDLRPTKKATNWHLIRVLESGCLQPSEDPTLFERLLRSTQHVVPPWAGYGVASDQKLSDVTRAQLYDETAAITGLVELNVKAYATKRQAGRAFYQYAWLQNIVDASKAYHIRAFFEQLSLSSSEKLPFFDSRRFDAHERDTSSLPQVSNVTLAELLDLAAANRAYDFGNWLLFNDGIDGPAIPASVYGDQVIAPSILRFASASGNNELCEKVIASLSMPLSVNMLKALVNSYIDMENWDRAIVTLEYLRDYRLKSWGFSNLTALAAKIIRLDASINHQTSKGASVDEELIQSLERANDLFLRFYRMEFNTPPSKNRRVTVFQQNVLVRLLSVFRTLPGHISRLAKQADLKVPTPSHLKLKYIPAVSFHSILAAVVDTHGSTFGLKMWFRWCIHRPPPDRVRQREGGLTRLPARKELTWLQGDPTFSPSWLEHTQKRAVIPNYNTIRIIAHAAMREFEMEQHPEKLQSDPASSSLPIPRHQELPFFARGRVYKPLISRLEFNGLPATGGKPPETPAEASLDFAVWMFLRQGMSQDQIDLEIPGYIARMCNRGVFHNPEKRLRDRICEIQQDPFMKSGPSWKVNRHKPAVSDCEETTQPSSMKASEP</sequence>
<dbReference type="eggNOG" id="ENOG502SKSN">
    <property type="taxonomic scope" value="Eukaryota"/>
</dbReference>
<organism evidence="2 3">
    <name type="scientific">Penicillium oxalicum (strain 114-2 / CGMCC 5302)</name>
    <name type="common">Penicillium decumbens</name>
    <dbReference type="NCBI Taxonomy" id="933388"/>
    <lineage>
        <taxon>Eukaryota</taxon>
        <taxon>Fungi</taxon>
        <taxon>Dikarya</taxon>
        <taxon>Ascomycota</taxon>
        <taxon>Pezizomycotina</taxon>
        <taxon>Eurotiomycetes</taxon>
        <taxon>Eurotiomycetidae</taxon>
        <taxon>Eurotiales</taxon>
        <taxon>Aspergillaceae</taxon>
        <taxon>Penicillium</taxon>
    </lineage>
</organism>
<feature type="region of interest" description="Disordered" evidence="1">
    <location>
        <begin position="1053"/>
        <end position="1081"/>
    </location>
</feature>
<feature type="region of interest" description="Disordered" evidence="1">
    <location>
        <begin position="398"/>
        <end position="423"/>
    </location>
</feature>
<feature type="compositionally biased region" description="Basic and acidic residues" evidence="1">
    <location>
        <begin position="400"/>
        <end position="420"/>
    </location>
</feature>
<dbReference type="OrthoDB" id="5341924at2759"/>
<protein>
    <submittedName>
        <fullName evidence="2">Uncharacterized protein</fullName>
    </submittedName>
</protein>